<dbReference type="AlphaFoldDB" id="A0A2S3II99"/>
<dbReference type="InterPro" id="IPR007123">
    <property type="entry name" value="Gelsolin-like_dom"/>
</dbReference>
<evidence type="ECO:0000256" key="5">
    <source>
        <dbReference type="ARBA" id="ARBA00022892"/>
    </source>
</evidence>
<dbReference type="InterPro" id="IPR036175">
    <property type="entry name" value="Sec23/24_helical_dom_sf"/>
</dbReference>
<dbReference type="Gene3D" id="2.30.30.380">
    <property type="entry name" value="Zn-finger domain of Sec23/24"/>
    <property type="match status" value="1"/>
</dbReference>
<dbReference type="FunFam" id="3.40.20.10:FF:000014">
    <property type="entry name" value="Protein transport protein SEC23"/>
    <property type="match status" value="1"/>
</dbReference>
<feature type="domain" description="Sec23/Sec24 trunk" evidence="13">
    <location>
        <begin position="127"/>
        <end position="389"/>
    </location>
</feature>
<dbReference type="InterPro" id="IPR029006">
    <property type="entry name" value="ADF-H/Gelsolin-like_dom_sf"/>
</dbReference>
<feature type="domain" description="Zinc finger Sec23/Sec24-type" evidence="12">
    <location>
        <begin position="56"/>
        <end position="95"/>
    </location>
</feature>
<dbReference type="Pfam" id="PF04810">
    <property type="entry name" value="zf-Sec23_Sec24"/>
    <property type="match status" value="1"/>
</dbReference>
<dbReference type="InterPro" id="IPR036174">
    <property type="entry name" value="Znf_Sec23_Sec24_sf"/>
</dbReference>
<keyword evidence="7 10" id="KW-0472">Membrane</keyword>
<evidence type="ECO:0000259" key="14">
    <source>
        <dbReference type="Pfam" id="PF04815"/>
    </source>
</evidence>
<evidence type="ECO:0000313" key="16">
    <source>
        <dbReference type="EMBL" id="PAN45088.1"/>
    </source>
</evidence>
<proteinExistence type="inferred from homology"/>
<keyword evidence="10" id="KW-0963">Cytoplasm</keyword>
<dbReference type="GO" id="GO:0070971">
    <property type="term" value="C:endoplasmic reticulum exit site"/>
    <property type="evidence" value="ECO:0007669"/>
    <property type="project" value="TreeGrafter"/>
</dbReference>
<comment type="similarity">
    <text evidence="10">Belongs to the SEC23/SEC24 family. SEC23 subfamily.</text>
</comment>
<dbReference type="SUPFAM" id="SSF81811">
    <property type="entry name" value="Helical domain of Sec23/24"/>
    <property type="match status" value="1"/>
</dbReference>
<comment type="function">
    <text evidence="9 10">Component of the coat protein complex II (COPII) which promotes the formation of transport vesicles from the endoplasmic reticulum (ER). The coat has two main functions, the physical deformation of the endoplasmic reticulum membrane into vesicles and the selection of cargo molecules.</text>
</comment>
<dbReference type="InterPro" id="IPR012990">
    <property type="entry name" value="Beta-sandwich_Sec23_24"/>
</dbReference>
<feature type="domain" description="Sec23/Sec24 beta-sandwich" evidence="15">
    <location>
        <begin position="399"/>
        <end position="499"/>
    </location>
</feature>
<dbReference type="SUPFAM" id="SSF82754">
    <property type="entry name" value="C-terminal, gelsolin-like domain of Sec23/24"/>
    <property type="match status" value="1"/>
</dbReference>
<name>A0A2S3II99_9POAL</name>
<dbReference type="InterPro" id="IPR036180">
    <property type="entry name" value="Gelsolin-like_dom_sf"/>
</dbReference>
<comment type="subcellular location">
    <subcellularLocation>
        <location evidence="10">Cytoplasmic vesicle</location>
        <location evidence="10">COPII-coated vesicle membrane</location>
        <topology evidence="10">Peripheral membrane protein</topology>
        <orientation evidence="10">Cytoplasmic side</orientation>
    </subcellularLocation>
    <subcellularLocation>
        <location evidence="10">Endoplasmic reticulum membrane</location>
        <topology evidence="10">Peripheral membrane protein</topology>
        <orientation evidence="10">Cytoplasmic side</orientation>
    </subcellularLocation>
</comment>
<dbReference type="InterPro" id="IPR006895">
    <property type="entry name" value="Znf_Sec23_Sec24"/>
</dbReference>
<evidence type="ECO:0000256" key="8">
    <source>
        <dbReference type="ARBA" id="ARBA00023329"/>
    </source>
</evidence>
<dbReference type="EMBL" id="CM008054">
    <property type="protein sequence ID" value="PAN45088.1"/>
    <property type="molecule type" value="Genomic_DNA"/>
</dbReference>
<dbReference type="PANTHER" id="PTHR11141">
    <property type="entry name" value="PROTEIN TRANSPORT PROTEIN SEC23"/>
    <property type="match status" value="1"/>
</dbReference>
<evidence type="ECO:0000256" key="10">
    <source>
        <dbReference type="RuleBase" id="RU365030"/>
    </source>
</evidence>
<evidence type="ECO:0000259" key="15">
    <source>
        <dbReference type="Pfam" id="PF08033"/>
    </source>
</evidence>
<reference evidence="16" key="1">
    <citation type="submission" date="2018-04" db="EMBL/GenBank/DDBJ databases">
        <title>WGS assembly of Panicum hallii.</title>
        <authorList>
            <person name="Lovell J."/>
            <person name="Jenkins J."/>
            <person name="Lowry D."/>
            <person name="Mamidi S."/>
            <person name="Sreedasyam A."/>
            <person name="Weng X."/>
            <person name="Barry K."/>
            <person name="Bonette J."/>
            <person name="Campitelli B."/>
            <person name="Daum C."/>
            <person name="Gordon S."/>
            <person name="Gould B."/>
            <person name="Lipzen A."/>
            <person name="Macqueen A."/>
            <person name="Palacio-Mejia J."/>
            <person name="Plott C."/>
            <person name="Shakirov E."/>
            <person name="Shu S."/>
            <person name="Yoshinaga Y."/>
            <person name="Zane M."/>
            <person name="Rokhsar D."/>
            <person name="Grimwood J."/>
            <person name="Schmutz J."/>
            <person name="Juenger T."/>
        </authorList>
    </citation>
    <scope>NUCLEOTIDE SEQUENCE [LARGE SCALE GENOMIC DNA]</scope>
    <source>
        <strain evidence="16">FIL2</strain>
    </source>
</reference>
<accession>A0A2S3II99</accession>
<keyword evidence="5 10" id="KW-0931">ER-Golgi transport</keyword>
<keyword evidence="2 10" id="KW-0479">Metal-binding</keyword>
<gene>
    <name evidence="16" type="ORF">PAHAL_9G092400</name>
</gene>
<dbReference type="Gene3D" id="3.40.20.10">
    <property type="entry name" value="Severin"/>
    <property type="match status" value="1"/>
</dbReference>
<dbReference type="GO" id="GO:0005789">
    <property type="term" value="C:endoplasmic reticulum membrane"/>
    <property type="evidence" value="ECO:0007669"/>
    <property type="project" value="UniProtKB-SubCell"/>
</dbReference>
<keyword evidence="3 10" id="KW-0256">Endoplasmic reticulum</keyword>
<evidence type="ECO:0000259" key="13">
    <source>
        <dbReference type="Pfam" id="PF04811"/>
    </source>
</evidence>
<evidence type="ECO:0000256" key="9">
    <source>
        <dbReference type="ARBA" id="ARBA00025471"/>
    </source>
</evidence>
<dbReference type="Pfam" id="PF08033">
    <property type="entry name" value="Sec23_BS"/>
    <property type="match status" value="1"/>
</dbReference>
<dbReference type="GO" id="GO:0030127">
    <property type="term" value="C:COPII vesicle coat"/>
    <property type="evidence" value="ECO:0007669"/>
    <property type="project" value="InterPro"/>
</dbReference>
<dbReference type="SUPFAM" id="SSF53300">
    <property type="entry name" value="vWA-like"/>
    <property type="match status" value="1"/>
</dbReference>
<dbReference type="GO" id="GO:0005096">
    <property type="term" value="F:GTPase activator activity"/>
    <property type="evidence" value="ECO:0007669"/>
    <property type="project" value="TreeGrafter"/>
</dbReference>
<dbReference type="Pfam" id="PF04815">
    <property type="entry name" value="Sec23_helical"/>
    <property type="match status" value="1"/>
</dbReference>
<dbReference type="Gene3D" id="3.40.50.410">
    <property type="entry name" value="von Willebrand factor, type A domain"/>
    <property type="match status" value="1"/>
</dbReference>
<evidence type="ECO:0000259" key="11">
    <source>
        <dbReference type="Pfam" id="PF00626"/>
    </source>
</evidence>
<feature type="domain" description="Sec23/Sec24 helical" evidence="14">
    <location>
        <begin position="511"/>
        <end position="608"/>
    </location>
</feature>
<evidence type="ECO:0000256" key="1">
    <source>
        <dbReference type="ARBA" id="ARBA00022448"/>
    </source>
</evidence>
<evidence type="ECO:0000256" key="2">
    <source>
        <dbReference type="ARBA" id="ARBA00022723"/>
    </source>
</evidence>
<dbReference type="GO" id="GO:0008270">
    <property type="term" value="F:zinc ion binding"/>
    <property type="evidence" value="ECO:0007669"/>
    <property type="project" value="InterPro"/>
</dbReference>
<sequence length="753" mass="83156">MDFAELEAVEGLRWPWHSWPPAPPAAASLVVPTAVLCSPLQHPTAPDLLPLLPYAPLRCATPGCGAALNPFSRVHHGSARWSCPFCGAGANPFPRRLAPDALPAELFPTHSSVEYALAADPAEAGGPGPPALVFVVDAATEPAELAVLKGEVRRVVQGLPEGVRVALVTFAASVWVHDLGFEGCARVVVISGERELESDKIQELLGVHHSRYNKLAMPRSAEAQRFLLPVSECEFNFTSAIEDLSSMSACPRGHRPLRATGAAISTAIALLEGCCSPSTGGRIMVFTSGPATVGPGLVVETDLGKAIRSHRDIFNSNAPLTDKARDFYKKVAKRLTDHALVLDLFACSLDQVGAAELRNPIEVSGGLIVHTESFESEQFKSCFRHMFKRESTDYLNMNFNATIEIVTSKEVKICGALGPCISLRRKNSSVSDKEIGEGGTNYWKTSSLSSKTCIAFFFRVDCSHKAEPPTVFFIQFMTRYRHGDGSYRLRVTTVARRWAAPRSPEIAAGFDQEAAAAVMARLAVYRAETYHVRDVIRWLDKMLIRFTAKFGNYVPEDPSTFRLSTNFSLYPQFMYYLRRSQFIDVFNSSPDETAFFRLMLNREGVVGSLIMIQPTLFQYSFDGPPIPVLLDVSSLSPDVILLFDSYFYIVIHYGSKIAQWRKLGYHKDPNHENLRKLLEAPEVDAEALMVDRFPVPKLIKCDQHGSQARFLLARLNPSVTQKTQLSEGSEVIFTDDVSLQVFIEHLQELAVQG</sequence>
<dbReference type="Gene3D" id="2.60.40.1670">
    <property type="entry name" value="beta-sandwich domain of Sec23/24"/>
    <property type="match status" value="1"/>
</dbReference>
<dbReference type="Gene3D" id="1.20.120.730">
    <property type="entry name" value="Sec23/Sec24 helical domain"/>
    <property type="match status" value="1"/>
</dbReference>
<evidence type="ECO:0000256" key="6">
    <source>
        <dbReference type="ARBA" id="ARBA00022927"/>
    </source>
</evidence>
<evidence type="ECO:0000256" key="4">
    <source>
        <dbReference type="ARBA" id="ARBA00022833"/>
    </source>
</evidence>
<evidence type="ECO:0000256" key="7">
    <source>
        <dbReference type="ARBA" id="ARBA00023136"/>
    </source>
</evidence>
<dbReference type="InterPro" id="IPR036465">
    <property type="entry name" value="vWFA_dom_sf"/>
</dbReference>
<dbReference type="FunFam" id="3.40.50.410:FF:000043">
    <property type="entry name" value="Protein transport protein SEC23"/>
    <property type="match status" value="1"/>
</dbReference>
<organism evidence="16">
    <name type="scientific">Panicum hallii</name>
    <dbReference type="NCBI Taxonomy" id="206008"/>
    <lineage>
        <taxon>Eukaryota</taxon>
        <taxon>Viridiplantae</taxon>
        <taxon>Streptophyta</taxon>
        <taxon>Embryophyta</taxon>
        <taxon>Tracheophyta</taxon>
        <taxon>Spermatophyta</taxon>
        <taxon>Magnoliopsida</taxon>
        <taxon>Liliopsida</taxon>
        <taxon>Poales</taxon>
        <taxon>Poaceae</taxon>
        <taxon>PACMAD clade</taxon>
        <taxon>Panicoideae</taxon>
        <taxon>Panicodae</taxon>
        <taxon>Paniceae</taxon>
        <taxon>Panicinae</taxon>
        <taxon>Panicum</taxon>
        <taxon>Panicum sect. Panicum</taxon>
    </lineage>
</organism>
<dbReference type="Gramene" id="PAN45088">
    <property type="protein sequence ID" value="PAN45088"/>
    <property type="gene ID" value="PAHAL_9G092400"/>
</dbReference>
<feature type="domain" description="Gelsolin-like" evidence="11">
    <location>
        <begin position="625"/>
        <end position="711"/>
    </location>
</feature>
<dbReference type="InterPro" id="IPR006896">
    <property type="entry name" value="Sec23/24_trunk_dom"/>
</dbReference>
<keyword evidence="6 10" id="KW-0653">Protein transport</keyword>
<keyword evidence="4 10" id="KW-0862">Zinc</keyword>
<dbReference type="FunFam" id="2.30.30.380:FF:000018">
    <property type="entry name" value="Protein transport protein SEC23"/>
    <property type="match status" value="1"/>
</dbReference>
<dbReference type="PANTHER" id="PTHR11141:SF22">
    <property type="entry name" value="PROTEIN TRANSPORT PROTEIN SEC23 G"/>
    <property type="match status" value="1"/>
</dbReference>
<dbReference type="GO" id="GO:0090110">
    <property type="term" value="P:COPII-coated vesicle cargo loading"/>
    <property type="evidence" value="ECO:0007669"/>
    <property type="project" value="TreeGrafter"/>
</dbReference>
<dbReference type="InterPro" id="IPR037550">
    <property type="entry name" value="Sec23_C"/>
</dbReference>
<dbReference type="FunFam" id="2.60.40.1670:FF:000010">
    <property type="entry name" value="Protein transport protein SEC23"/>
    <property type="match status" value="1"/>
</dbReference>
<dbReference type="SUPFAM" id="SSF82919">
    <property type="entry name" value="Zn-finger domain of Sec23/24"/>
    <property type="match status" value="1"/>
</dbReference>
<dbReference type="InterPro" id="IPR037364">
    <property type="entry name" value="Sec23"/>
</dbReference>
<dbReference type="Pfam" id="PF04811">
    <property type="entry name" value="Sec23_trunk"/>
    <property type="match status" value="1"/>
</dbReference>
<keyword evidence="1 10" id="KW-0813">Transport</keyword>
<evidence type="ECO:0000259" key="12">
    <source>
        <dbReference type="Pfam" id="PF04810"/>
    </source>
</evidence>
<evidence type="ECO:0000256" key="3">
    <source>
        <dbReference type="ARBA" id="ARBA00022824"/>
    </source>
</evidence>
<dbReference type="SUPFAM" id="SSF81995">
    <property type="entry name" value="beta-sandwich domain of Sec23/24"/>
    <property type="match status" value="1"/>
</dbReference>
<dbReference type="Pfam" id="PF00626">
    <property type="entry name" value="Gelsolin"/>
    <property type="match status" value="1"/>
</dbReference>
<keyword evidence="8 10" id="KW-0968">Cytoplasmic vesicle</keyword>
<dbReference type="CDD" id="cd11287">
    <property type="entry name" value="Sec23_C"/>
    <property type="match status" value="1"/>
</dbReference>
<protein>
    <recommendedName>
        <fullName evidence="10">Protein transport protein SEC23</fullName>
    </recommendedName>
</protein>
<dbReference type="GO" id="GO:0006886">
    <property type="term" value="P:intracellular protein transport"/>
    <property type="evidence" value="ECO:0007669"/>
    <property type="project" value="InterPro"/>
</dbReference>
<dbReference type="InterPro" id="IPR006900">
    <property type="entry name" value="Sec23/24_helical_dom"/>
</dbReference>
<dbReference type="Proteomes" id="UP000243499">
    <property type="component" value="Chromosome 9"/>
</dbReference>